<accession>A0A7J7XZP3</accession>
<protein>
    <submittedName>
        <fullName evidence="1">Uncharacterized protein</fullName>
    </submittedName>
</protein>
<keyword evidence="2" id="KW-1185">Reference proteome</keyword>
<organism evidence="1 2">
    <name type="scientific">Myotis myotis</name>
    <name type="common">Greater mouse-eared bat</name>
    <name type="synonym">Vespertilio myotis</name>
    <dbReference type="NCBI Taxonomy" id="51298"/>
    <lineage>
        <taxon>Eukaryota</taxon>
        <taxon>Metazoa</taxon>
        <taxon>Chordata</taxon>
        <taxon>Craniata</taxon>
        <taxon>Vertebrata</taxon>
        <taxon>Euteleostomi</taxon>
        <taxon>Mammalia</taxon>
        <taxon>Eutheria</taxon>
        <taxon>Laurasiatheria</taxon>
        <taxon>Chiroptera</taxon>
        <taxon>Yangochiroptera</taxon>
        <taxon>Vespertilionidae</taxon>
        <taxon>Myotis</taxon>
    </lineage>
</organism>
<dbReference type="AlphaFoldDB" id="A0A7J7XZP3"/>
<reference evidence="1 2" key="1">
    <citation type="journal article" date="2020" name="Nature">
        <title>Six reference-quality genomes reveal evolution of bat adaptations.</title>
        <authorList>
            <person name="Jebb D."/>
            <person name="Huang Z."/>
            <person name="Pippel M."/>
            <person name="Hughes G.M."/>
            <person name="Lavrichenko K."/>
            <person name="Devanna P."/>
            <person name="Winkler S."/>
            <person name="Jermiin L.S."/>
            <person name="Skirmuntt E.C."/>
            <person name="Katzourakis A."/>
            <person name="Burkitt-Gray L."/>
            <person name="Ray D.A."/>
            <person name="Sullivan K.A.M."/>
            <person name="Roscito J.G."/>
            <person name="Kirilenko B.M."/>
            <person name="Davalos L.M."/>
            <person name="Corthals A.P."/>
            <person name="Power M.L."/>
            <person name="Jones G."/>
            <person name="Ransome R.D."/>
            <person name="Dechmann D.K.N."/>
            <person name="Locatelli A.G."/>
            <person name="Puechmaille S.J."/>
            <person name="Fedrigo O."/>
            <person name="Jarvis E.D."/>
            <person name="Hiller M."/>
            <person name="Vernes S.C."/>
            <person name="Myers E.W."/>
            <person name="Teeling E.C."/>
        </authorList>
    </citation>
    <scope>NUCLEOTIDE SEQUENCE [LARGE SCALE GENOMIC DNA]</scope>
    <source>
        <strain evidence="1">MMyoMyo1</strain>
        <tissue evidence="1">Flight muscle</tissue>
    </source>
</reference>
<dbReference type="EMBL" id="JABWUV010000005">
    <property type="protein sequence ID" value="KAF6355151.1"/>
    <property type="molecule type" value="Genomic_DNA"/>
</dbReference>
<dbReference type="Proteomes" id="UP000527355">
    <property type="component" value="Unassembled WGS sequence"/>
</dbReference>
<gene>
    <name evidence="1" type="ORF">mMyoMyo1_011350</name>
</gene>
<evidence type="ECO:0000313" key="2">
    <source>
        <dbReference type="Proteomes" id="UP000527355"/>
    </source>
</evidence>
<sequence length="138" mass="14767">MRLHQIISTLHYLQRSEFVMSHCTPIPPAFCLLCELVKATGFALCLVAAPLHQVKVPVHVIHSRDAVGFKSAKESRGALWPSRLGPAPGPSLTQGVSLLPCSQVSAMRPVTVQSEQSCLMCSSCSRVTPSVSATGLKC</sequence>
<evidence type="ECO:0000313" key="1">
    <source>
        <dbReference type="EMBL" id="KAF6355151.1"/>
    </source>
</evidence>
<proteinExistence type="predicted"/>
<comment type="caution">
    <text evidence="1">The sequence shown here is derived from an EMBL/GenBank/DDBJ whole genome shotgun (WGS) entry which is preliminary data.</text>
</comment>
<name>A0A7J7XZP3_MYOMY</name>